<sequence length="159" mass="17896">MSDATSEIRMRALELGVAELRVEAHEHRATTAAIFEVLKDLRTITGELKTTTDELKVTTDGLKATTDGLKVTTEELKVTTEELRKGQDELRATTEELRKGQDELRQEMRAGYAELREEIVTVKRSVGNLELSMKRVEGDVAELKAGHMELRNLFADLVR</sequence>
<name>A0AA37BFG2_9ACTN</name>
<evidence type="ECO:0000256" key="1">
    <source>
        <dbReference type="SAM" id="Coils"/>
    </source>
</evidence>
<dbReference type="AlphaFoldDB" id="A0AA37BFG2"/>
<evidence type="ECO:0000313" key="2">
    <source>
        <dbReference type="EMBL" id="GGK64438.1"/>
    </source>
</evidence>
<dbReference type="EMBL" id="BMQD01000006">
    <property type="protein sequence ID" value="GGK64438.1"/>
    <property type="molecule type" value="Genomic_DNA"/>
</dbReference>
<dbReference type="Proteomes" id="UP000627984">
    <property type="component" value="Unassembled WGS sequence"/>
</dbReference>
<gene>
    <name evidence="2" type="ORF">GCM10010126_24780</name>
</gene>
<reference evidence="2" key="1">
    <citation type="journal article" date="2014" name="Int. J. Syst. Evol. Microbiol.">
        <title>Complete genome sequence of Corynebacterium casei LMG S-19264T (=DSM 44701T), isolated from a smear-ripened cheese.</title>
        <authorList>
            <consortium name="US DOE Joint Genome Institute (JGI-PGF)"/>
            <person name="Walter F."/>
            <person name="Albersmeier A."/>
            <person name="Kalinowski J."/>
            <person name="Ruckert C."/>
        </authorList>
    </citation>
    <scope>NUCLEOTIDE SEQUENCE</scope>
    <source>
        <strain evidence="2">JCM 3093</strain>
    </source>
</reference>
<evidence type="ECO:0000313" key="3">
    <source>
        <dbReference type="Proteomes" id="UP000627984"/>
    </source>
</evidence>
<comment type="caution">
    <text evidence="2">The sequence shown here is derived from an EMBL/GenBank/DDBJ whole genome shotgun (WGS) entry which is preliminary data.</text>
</comment>
<accession>A0AA37BFG2</accession>
<reference evidence="2" key="2">
    <citation type="submission" date="2022-09" db="EMBL/GenBank/DDBJ databases">
        <authorList>
            <person name="Sun Q."/>
            <person name="Ohkuma M."/>
        </authorList>
    </citation>
    <scope>NUCLEOTIDE SEQUENCE</scope>
    <source>
        <strain evidence="2">JCM 3093</strain>
    </source>
</reference>
<protein>
    <submittedName>
        <fullName evidence="2">Uncharacterized protein</fullName>
    </submittedName>
</protein>
<dbReference type="Gene3D" id="1.10.287.950">
    <property type="entry name" value="Methyl-accepting chemotaxis protein"/>
    <property type="match status" value="1"/>
</dbReference>
<keyword evidence="1" id="KW-0175">Coiled coil</keyword>
<proteinExistence type="predicted"/>
<dbReference type="RefSeq" id="WP_191894858.1">
    <property type="nucleotide sequence ID" value="NZ_BMQD01000006.1"/>
</dbReference>
<feature type="coiled-coil region" evidence="1">
    <location>
        <begin position="69"/>
        <end position="110"/>
    </location>
</feature>
<organism evidence="2 3">
    <name type="scientific">Planomonospora parontospora</name>
    <dbReference type="NCBI Taxonomy" id="58119"/>
    <lineage>
        <taxon>Bacteria</taxon>
        <taxon>Bacillati</taxon>
        <taxon>Actinomycetota</taxon>
        <taxon>Actinomycetes</taxon>
        <taxon>Streptosporangiales</taxon>
        <taxon>Streptosporangiaceae</taxon>
        <taxon>Planomonospora</taxon>
    </lineage>
</organism>